<evidence type="ECO:0000256" key="1">
    <source>
        <dbReference type="SAM" id="Coils"/>
    </source>
</evidence>
<protein>
    <submittedName>
        <fullName evidence="3">Type II secretion system protein GspM</fullName>
    </submittedName>
</protein>
<dbReference type="InterPro" id="IPR007690">
    <property type="entry name" value="T2SS_GspM"/>
</dbReference>
<dbReference type="Proteomes" id="UP001467690">
    <property type="component" value="Unassembled WGS sequence"/>
</dbReference>
<dbReference type="RefSeq" id="WP_143870974.1">
    <property type="nucleotide sequence ID" value="NZ_CP041660.1"/>
</dbReference>
<evidence type="ECO:0000256" key="2">
    <source>
        <dbReference type="SAM" id="Phobius"/>
    </source>
</evidence>
<keyword evidence="2" id="KW-1133">Transmembrane helix</keyword>
<dbReference type="Pfam" id="PF04612">
    <property type="entry name" value="T2SSM"/>
    <property type="match status" value="1"/>
</dbReference>
<keyword evidence="2" id="KW-0472">Membrane</keyword>
<accession>A0ABV1RCH8</accession>
<gene>
    <name evidence="3" type="primary">gspM</name>
    <name evidence="3" type="ORF">ABS311_01850</name>
</gene>
<name>A0ABV1RCH8_9ALTE</name>
<feature type="transmembrane region" description="Helical" evidence="2">
    <location>
        <begin position="21"/>
        <end position="40"/>
    </location>
</feature>
<dbReference type="EMBL" id="JBELOE010000062">
    <property type="protein sequence ID" value="MER2490628.1"/>
    <property type="molecule type" value="Genomic_DNA"/>
</dbReference>
<dbReference type="Gene3D" id="3.30.70.60">
    <property type="match status" value="1"/>
</dbReference>
<keyword evidence="4" id="KW-1185">Reference proteome</keyword>
<dbReference type="Pfam" id="PF04350">
    <property type="entry name" value="PilO"/>
    <property type="match status" value="1"/>
</dbReference>
<organism evidence="3 4">
    <name type="scientific">Catenovulum sediminis</name>
    <dbReference type="NCBI Taxonomy" id="1740262"/>
    <lineage>
        <taxon>Bacteria</taxon>
        <taxon>Pseudomonadati</taxon>
        <taxon>Pseudomonadota</taxon>
        <taxon>Gammaproteobacteria</taxon>
        <taxon>Alteromonadales</taxon>
        <taxon>Alteromonadaceae</taxon>
        <taxon>Catenovulum</taxon>
    </lineage>
</organism>
<reference evidence="3 4" key="1">
    <citation type="submission" date="2024-06" db="EMBL/GenBank/DDBJ databases">
        <authorList>
            <person name="Chen R.Y."/>
        </authorList>
    </citation>
    <scope>NUCLEOTIDE SEQUENCE [LARGE SCALE GENOMIC DNA]</scope>
    <source>
        <strain evidence="3 4">D2</strain>
    </source>
</reference>
<keyword evidence="2" id="KW-0812">Transmembrane</keyword>
<dbReference type="InterPro" id="IPR014717">
    <property type="entry name" value="Transl_elong_EF1B/ribsomal_bS6"/>
</dbReference>
<evidence type="ECO:0000313" key="4">
    <source>
        <dbReference type="Proteomes" id="UP001467690"/>
    </source>
</evidence>
<sequence length="214" mass="24575">MKEQWLNIQEKYSGLAKREKIIIFASGSLLICYVFIMLIIEPRWTAHSEQQKQLAQLQQQFTTLTETSDSLQGALKVDVNLPLKQQVDTLKKRLTELDKELKAISAELVDAQQMAALLQDMLSQTKGVKLLSLKSLPAKNLLSDDNEQADLYQQVLKIKLEGRYQDLYQFLKQVETLPWQVNWNNFEYKVIQYPKGQLSVEIITLSLSEGIMGV</sequence>
<proteinExistence type="predicted"/>
<evidence type="ECO:0000313" key="3">
    <source>
        <dbReference type="EMBL" id="MER2490628.1"/>
    </source>
</evidence>
<feature type="coiled-coil region" evidence="1">
    <location>
        <begin position="47"/>
        <end position="114"/>
    </location>
</feature>
<keyword evidence="1" id="KW-0175">Coiled coil</keyword>
<dbReference type="InterPro" id="IPR007445">
    <property type="entry name" value="PilO"/>
</dbReference>
<comment type="caution">
    <text evidence="3">The sequence shown here is derived from an EMBL/GenBank/DDBJ whole genome shotgun (WGS) entry which is preliminary data.</text>
</comment>